<organism evidence="1 2">
    <name type="scientific">Vibrio tapetis subsp. tapetis</name>
    <dbReference type="NCBI Taxonomy" id="1671868"/>
    <lineage>
        <taxon>Bacteria</taxon>
        <taxon>Pseudomonadati</taxon>
        <taxon>Pseudomonadota</taxon>
        <taxon>Gammaproteobacteria</taxon>
        <taxon>Vibrionales</taxon>
        <taxon>Vibrionaceae</taxon>
        <taxon>Vibrio</taxon>
    </lineage>
</organism>
<name>A0A2N8ZMG2_9VIBR</name>
<dbReference type="OrthoDB" id="5870690at2"/>
<dbReference type="RefSeq" id="WP_102525130.1">
    <property type="nucleotide sequence ID" value="NZ_LT960612.1"/>
</dbReference>
<dbReference type="AlphaFoldDB" id="A0A2N8ZMG2"/>
<accession>A0A2N8ZMG2</accession>
<sequence>MAQDAEVEKEPSKAEDQFFDNLRKKLPTPLVIGAVCAISIGQFNDTIDMVQKGSEAIFSTFSDAPSNNRLSKIYIRASSDVLNETFGAPIYTKYSDGETAIKYYKDDNFLLSAVTSNGIIDAYLVFPESGFTPETAEHAGGERYLDVSFSQSTTPVTAISNIARSGNYYIESSDGGRYQLLYTSIGGYSEYLSSLTGEQTIKLAKFNDKLMMEEDVEASLKQVRSNISPNFYGYSTVDLGILESAILTRLEYELISK</sequence>
<gene>
    <name evidence="1" type="ORF">VTAP4600_B1425</name>
</gene>
<dbReference type="EMBL" id="LT960612">
    <property type="protein sequence ID" value="SON53036.1"/>
    <property type="molecule type" value="Genomic_DNA"/>
</dbReference>
<dbReference type="NCBIfam" id="NF043066">
    <property type="entry name" value="ETEC_3214_dom"/>
    <property type="match status" value="1"/>
</dbReference>
<dbReference type="InterPro" id="IPR050010">
    <property type="entry name" value="ETEC_3214_dom"/>
</dbReference>
<reference evidence="1 2" key="1">
    <citation type="submission" date="2017-10" db="EMBL/GenBank/DDBJ databases">
        <authorList>
            <person name="Banno H."/>
            <person name="Chua N.-H."/>
        </authorList>
    </citation>
    <scope>NUCLEOTIDE SEQUENCE [LARGE SCALE GENOMIC DNA]</scope>
    <source>
        <strain evidence="1">Vibrio tapetis CECT4600</strain>
    </source>
</reference>
<protein>
    <submittedName>
        <fullName evidence="1">Uncharacterized protein</fullName>
    </submittedName>
</protein>
<dbReference type="KEGG" id="vta:B1425"/>
<evidence type="ECO:0000313" key="1">
    <source>
        <dbReference type="EMBL" id="SON53036.1"/>
    </source>
</evidence>
<proteinExistence type="predicted"/>
<dbReference type="Proteomes" id="UP000235828">
    <property type="component" value="Chromosome B"/>
</dbReference>
<evidence type="ECO:0000313" key="2">
    <source>
        <dbReference type="Proteomes" id="UP000235828"/>
    </source>
</evidence>
<keyword evidence="2" id="KW-1185">Reference proteome</keyword>